<dbReference type="Proteomes" id="UP000095287">
    <property type="component" value="Unplaced"/>
</dbReference>
<reference evidence="2" key="1">
    <citation type="submission" date="2016-11" db="UniProtKB">
        <authorList>
            <consortium name="WormBaseParasite"/>
        </authorList>
    </citation>
    <scope>IDENTIFICATION</scope>
</reference>
<protein>
    <submittedName>
        <fullName evidence="2">F5/8 type C domain-containing protein</fullName>
    </submittedName>
</protein>
<evidence type="ECO:0000313" key="1">
    <source>
        <dbReference type="Proteomes" id="UP000095287"/>
    </source>
</evidence>
<name>A0A1I8A0W2_9BILA</name>
<keyword evidence="1" id="KW-1185">Reference proteome</keyword>
<organism evidence="1 2">
    <name type="scientific">Steinernema glaseri</name>
    <dbReference type="NCBI Taxonomy" id="37863"/>
    <lineage>
        <taxon>Eukaryota</taxon>
        <taxon>Metazoa</taxon>
        <taxon>Ecdysozoa</taxon>
        <taxon>Nematoda</taxon>
        <taxon>Chromadorea</taxon>
        <taxon>Rhabditida</taxon>
        <taxon>Tylenchina</taxon>
        <taxon>Panagrolaimomorpha</taxon>
        <taxon>Strongyloidoidea</taxon>
        <taxon>Steinernematidae</taxon>
        <taxon>Steinernema</taxon>
    </lineage>
</organism>
<dbReference type="AlphaFoldDB" id="A0A1I8A0W2"/>
<evidence type="ECO:0000313" key="2">
    <source>
        <dbReference type="WBParaSite" id="L893_g31586.t1"/>
    </source>
</evidence>
<dbReference type="WBParaSite" id="L893_g31586.t1">
    <property type="protein sequence ID" value="L893_g31586.t1"/>
    <property type="gene ID" value="L893_g31586"/>
</dbReference>
<proteinExistence type="predicted"/>
<sequence length="109" mass="12422">MLPRQQNFLCIRIAARPLKPIRGNQFTKRIFICFERDAAPYRLELKDGSKKVHICAAVATGGVRVKALGIYRATQWIGFHTSFVEWQSLSARRPLRSTSKQTVGLCVQF</sequence>
<accession>A0A1I8A0W2</accession>